<name>A0A117UZ85_9SPHN</name>
<keyword evidence="1" id="KW-1133">Transmembrane helix</keyword>
<feature type="transmembrane region" description="Helical" evidence="1">
    <location>
        <begin position="47"/>
        <end position="68"/>
    </location>
</feature>
<feature type="transmembrane region" description="Helical" evidence="1">
    <location>
        <begin position="371"/>
        <end position="393"/>
    </location>
</feature>
<organism evidence="2 3">
    <name type="scientific">Novosphingobium fuchskuhlense</name>
    <dbReference type="NCBI Taxonomy" id="1117702"/>
    <lineage>
        <taxon>Bacteria</taxon>
        <taxon>Pseudomonadati</taxon>
        <taxon>Pseudomonadota</taxon>
        <taxon>Alphaproteobacteria</taxon>
        <taxon>Sphingomonadales</taxon>
        <taxon>Sphingomonadaceae</taxon>
        <taxon>Novosphingobium</taxon>
    </lineage>
</organism>
<evidence type="ECO:0008006" key="4">
    <source>
        <dbReference type="Google" id="ProtNLM"/>
    </source>
</evidence>
<dbReference type="PANTHER" id="PTHR32309">
    <property type="entry name" value="TYROSINE-PROTEIN KINASE"/>
    <property type="match status" value="1"/>
</dbReference>
<evidence type="ECO:0000313" key="3">
    <source>
        <dbReference type="Proteomes" id="UP000058012"/>
    </source>
</evidence>
<keyword evidence="3" id="KW-1185">Reference proteome</keyword>
<dbReference type="Proteomes" id="UP000058012">
    <property type="component" value="Unassembled WGS sequence"/>
</dbReference>
<protein>
    <recommendedName>
        <fullName evidence="4">Polysaccharide chain length determinant N-terminal domain-containing protein</fullName>
    </recommendedName>
</protein>
<sequence>MEAILVSEQSAGYPGEEGTDEQTGSRALAVARDLRAASRRARRMREAIYLALIALSIAAAVLLGLFVIPPRYEAEARFAVRGSSPAMPAAGGGATGLLTTGANPAMGSGFVDGFAVNDFLKSRDCMLQLAKRVDLPRLLSPAGTSLAGGSQEALYKAYSQAVTVRFNLVEQENVVAVDAFSPDGSRRIAEALVSLAENFVQKMDEQGVRNALEVETARLHAAENQAIEAASAVAAWRGANRNVDPEAESTMVLQMIGQLENELSTAKIAYAKVKAFGNPDHPMLTPARMQVEALEDQLAAARQRLAGGSGSQANQLRSFTQLKNAQTFSDSNLAATRDAYQQALRETSRLRRYLTVIARPVAEDAASSPNLGMLALEGMLVGMLLAFALSLLLGSVRSGRRI</sequence>
<dbReference type="EMBL" id="LLZS01000001">
    <property type="protein sequence ID" value="KUR73576.1"/>
    <property type="molecule type" value="Genomic_DNA"/>
</dbReference>
<keyword evidence="1" id="KW-0472">Membrane</keyword>
<evidence type="ECO:0000256" key="1">
    <source>
        <dbReference type="SAM" id="Phobius"/>
    </source>
</evidence>
<proteinExistence type="predicted"/>
<dbReference type="GO" id="GO:0005886">
    <property type="term" value="C:plasma membrane"/>
    <property type="evidence" value="ECO:0007669"/>
    <property type="project" value="TreeGrafter"/>
</dbReference>
<reference evidence="2 3" key="1">
    <citation type="submission" date="2015-10" db="EMBL/GenBank/DDBJ databases">
        <title>Draft genome sequence of Novosphingobium fuchskuhlense DSM 25065 isolated from a surface water sample of the southwest basin of Lake Grosse Fuchskuhle.</title>
        <authorList>
            <person name="Ruckert C."/>
            <person name="Winkler A."/>
            <person name="Glaeser J."/>
            <person name="Grossart H.-P."/>
            <person name="Kalinowski J."/>
            <person name="Glaeser S."/>
        </authorList>
    </citation>
    <scope>NUCLEOTIDE SEQUENCE [LARGE SCALE GENOMIC DNA]</scope>
    <source>
        <strain evidence="2 3">FNE08-7</strain>
    </source>
</reference>
<dbReference type="AlphaFoldDB" id="A0A117UZ85"/>
<dbReference type="GO" id="GO:0004713">
    <property type="term" value="F:protein tyrosine kinase activity"/>
    <property type="evidence" value="ECO:0007669"/>
    <property type="project" value="TreeGrafter"/>
</dbReference>
<keyword evidence="1" id="KW-0812">Transmembrane</keyword>
<dbReference type="STRING" id="1117702.AQZ52_00970"/>
<dbReference type="PANTHER" id="PTHR32309:SF13">
    <property type="entry name" value="FERRIC ENTEROBACTIN TRANSPORT PROTEIN FEPE"/>
    <property type="match status" value="1"/>
</dbReference>
<accession>A0A117UZ85</accession>
<dbReference type="InterPro" id="IPR050445">
    <property type="entry name" value="Bact_polysacc_biosynth/exp"/>
</dbReference>
<gene>
    <name evidence="2" type="ORF">AQZ52_00970</name>
</gene>
<evidence type="ECO:0000313" key="2">
    <source>
        <dbReference type="EMBL" id="KUR73576.1"/>
    </source>
</evidence>
<comment type="caution">
    <text evidence="2">The sequence shown here is derived from an EMBL/GenBank/DDBJ whole genome shotgun (WGS) entry which is preliminary data.</text>
</comment>